<dbReference type="OrthoDB" id="5175573at2"/>
<dbReference type="InterPro" id="IPR036928">
    <property type="entry name" value="AS_sf"/>
</dbReference>
<dbReference type="PANTHER" id="PTHR11895:SF7">
    <property type="entry name" value="GLUTAMYL-TRNA(GLN) AMIDOTRANSFERASE SUBUNIT A, MITOCHONDRIAL"/>
    <property type="match status" value="1"/>
</dbReference>
<evidence type="ECO:0000259" key="2">
    <source>
        <dbReference type="Pfam" id="PF01425"/>
    </source>
</evidence>
<comment type="caution">
    <text evidence="3">The sequence shown here is derived from an EMBL/GenBank/DDBJ whole genome shotgun (WGS) entry which is preliminary data.</text>
</comment>
<dbReference type="InterPro" id="IPR023631">
    <property type="entry name" value="Amidase_dom"/>
</dbReference>
<gene>
    <name evidence="3" type="ORF">C8D89_11612</name>
</gene>
<dbReference type="InterPro" id="IPR000120">
    <property type="entry name" value="Amidase"/>
</dbReference>
<dbReference type="GO" id="GO:0003824">
    <property type="term" value="F:catalytic activity"/>
    <property type="evidence" value="ECO:0007669"/>
    <property type="project" value="InterPro"/>
</dbReference>
<evidence type="ECO:0000313" key="3">
    <source>
        <dbReference type="EMBL" id="PVZ04908.1"/>
    </source>
</evidence>
<keyword evidence="4" id="KW-1185">Reference proteome</keyword>
<protein>
    <submittedName>
        <fullName evidence="3">Amidase</fullName>
    </submittedName>
</protein>
<dbReference type="Proteomes" id="UP000245639">
    <property type="component" value="Unassembled WGS sequence"/>
</dbReference>
<organism evidence="3 4">
    <name type="scientific">Actinomycetospora cinnamomea</name>
    <dbReference type="NCBI Taxonomy" id="663609"/>
    <lineage>
        <taxon>Bacteria</taxon>
        <taxon>Bacillati</taxon>
        <taxon>Actinomycetota</taxon>
        <taxon>Actinomycetes</taxon>
        <taxon>Pseudonocardiales</taxon>
        <taxon>Pseudonocardiaceae</taxon>
        <taxon>Actinomycetospora</taxon>
    </lineage>
</organism>
<dbReference type="InterPro" id="IPR020556">
    <property type="entry name" value="Amidase_CS"/>
</dbReference>
<dbReference type="PROSITE" id="PS00571">
    <property type="entry name" value="AMIDASES"/>
    <property type="match status" value="1"/>
</dbReference>
<feature type="domain" description="Amidase" evidence="2">
    <location>
        <begin position="25"/>
        <end position="448"/>
    </location>
</feature>
<evidence type="ECO:0000256" key="1">
    <source>
        <dbReference type="ARBA" id="ARBA00009199"/>
    </source>
</evidence>
<dbReference type="AlphaFoldDB" id="A0A2U1EYA6"/>
<dbReference type="SUPFAM" id="SSF75304">
    <property type="entry name" value="Amidase signature (AS) enzymes"/>
    <property type="match status" value="1"/>
</dbReference>
<dbReference type="EMBL" id="QEKW01000016">
    <property type="protein sequence ID" value="PVZ04908.1"/>
    <property type="molecule type" value="Genomic_DNA"/>
</dbReference>
<name>A0A2U1EYA6_9PSEU</name>
<dbReference type="Pfam" id="PF01425">
    <property type="entry name" value="Amidase"/>
    <property type="match status" value="1"/>
</dbReference>
<evidence type="ECO:0000313" key="4">
    <source>
        <dbReference type="Proteomes" id="UP000245639"/>
    </source>
</evidence>
<reference evidence="3 4" key="1">
    <citation type="submission" date="2018-04" db="EMBL/GenBank/DDBJ databases">
        <title>Genomic Encyclopedia of Type Strains, Phase IV (KMG-IV): sequencing the most valuable type-strain genomes for metagenomic binning, comparative biology and taxonomic classification.</title>
        <authorList>
            <person name="Goeker M."/>
        </authorList>
    </citation>
    <scope>NUCLEOTIDE SEQUENCE [LARGE SCALE GENOMIC DNA]</scope>
    <source>
        <strain evidence="3 4">DSM 45771</strain>
    </source>
</reference>
<dbReference type="PANTHER" id="PTHR11895">
    <property type="entry name" value="TRANSAMIDASE"/>
    <property type="match status" value="1"/>
</dbReference>
<accession>A0A2U1EYA6</accession>
<dbReference type="RefSeq" id="WP_116710448.1">
    <property type="nucleotide sequence ID" value="NZ_QEKW01000016.1"/>
</dbReference>
<dbReference type="Gene3D" id="3.90.1300.10">
    <property type="entry name" value="Amidase signature (AS) domain"/>
    <property type="match status" value="1"/>
</dbReference>
<proteinExistence type="inferred from homology"/>
<sequence>MSDLHELSALETGAAIRRGDVSALEVVDAALERADRLGPGLGAFTVLTPERARDAARALDRAGVADGGPLAGVPTAIKDLTATAGVPTARGSVLNAGHVPVHDDDVVGLLRAAGTISIGKTAVPEFGLPCYTEPAGAPPAVTPWDRTRSAGGSSGGAAAAVAAGILPVAHGTDGGGSIRIPASVCGLVGLKTTRGRVPAGPAGGDPAGLSVHGPLARTVADAAAFLDAIGVPAPGEPFVPAPPPPGGYLAGLGHASGPRRIALAVDPPIDGAEVHPACRGAAEDTAAMLADLGHHVEPVAHRLPDDVVDAFLTLWAVLSLGDPVDPADEPRLQPLTRHLRARGREVAGAAAMAALHTVQTATRTLVAERAAYDAVLTPTVALPPRPIGWFTAGGDPADDFARQIAFTPWTAIANLTGEPAISLPTSWSDGLPIGVALRGRRGEEAVLLGLGAELEAARPWVGRRPPVV</sequence>
<comment type="similarity">
    <text evidence="1">Belongs to the amidase family.</text>
</comment>